<keyword evidence="2" id="KW-1185">Reference proteome</keyword>
<dbReference type="InterPro" id="IPR014825">
    <property type="entry name" value="DNA_alkylation"/>
</dbReference>
<gene>
    <name evidence="1" type="ORF">G4Z02_01950</name>
</gene>
<evidence type="ECO:0000313" key="2">
    <source>
        <dbReference type="Proteomes" id="UP000514720"/>
    </source>
</evidence>
<protein>
    <submittedName>
        <fullName evidence="1">DNA alkylation repair protein</fullName>
    </submittedName>
</protein>
<dbReference type="AlphaFoldDB" id="A0A7L7KP51"/>
<dbReference type="PANTHER" id="PTHR41291">
    <property type="entry name" value="DNA ALKYLATION REPAIR PROTEIN"/>
    <property type="match status" value="1"/>
</dbReference>
<name>A0A7L7KP51_9MOLU</name>
<organism evidence="1 2">
    <name type="scientific">Candidatus Xianfuyuplasma coldseepsis</name>
    <dbReference type="NCBI Taxonomy" id="2782163"/>
    <lineage>
        <taxon>Bacteria</taxon>
        <taxon>Bacillati</taxon>
        <taxon>Mycoplasmatota</taxon>
        <taxon>Mollicutes</taxon>
        <taxon>Candidatus Izemoplasmatales</taxon>
        <taxon>Candidatus Izemoplasmataceae</taxon>
        <taxon>Candidatus Xianfuyuplasma</taxon>
    </lineage>
</organism>
<dbReference type="SUPFAM" id="SSF48371">
    <property type="entry name" value="ARM repeat"/>
    <property type="match status" value="1"/>
</dbReference>
<evidence type="ECO:0000313" key="1">
    <source>
        <dbReference type="EMBL" id="QMS84560.1"/>
    </source>
</evidence>
<sequence>MTYEQVLQQLQQFGTAQNRKIYTNHGCDIPVFGVSMANLKKILKPIKKDTKLGKELFFSDNMDAIYLSQWIVDINELTTEDLEDRILYSNYYLLIENAIPTIIGQSAVRTTEILNKWLHHEEPRFRQSAYALYGLYVSSTPDEKLNIDEITNELHYIKENIHQEENRVRYQMNQFVISVGAYIKSLFEVAMDTANAIGTVSVQMGKTACKVPFAPEYLEKIESMNRVGTKRKR</sequence>
<reference evidence="1 2" key="1">
    <citation type="submission" date="2020-02" db="EMBL/GenBank/DDBJ databases">
        <authorList>
            <person name="Zheng R.K."/>
            <person name="Sun C.M."/>
        </authorList>
    </citation>
    <scope>NUCLEOTIDE SEQUENCE [LARGE SCALE GENOMIC DNA]</scope>
    <source>
        <strain evidence="2">zrk13</strain>
    </source>
</reference>
<dbReference type="RefSeq" id="WP_258878175.1">
    <property type="nucleotide sequence ID" value="NZ_CP048914.1"/>
</dbReference>
<accession>A0A7L7KP51</accession>
<proteinExistence type="predicted"/>
<dbReference type="InterPro" id="IPR016024">
    <property type="entry name" value="ARM-type_fold"/>
</dbReference>
<dbReference type="PANTHER" id="PTHR41291:SF1">
    <property type="entry name" value="DNA ALKYLATION REPAIR PROTEIN"/>
    <property type="match status" value="1"/>
</dbReference>
<dbReference type="EMBL" id="CP048914">
    <property type="protein sequence ID" value="QMS84560.1"/>
    <property type="molecule type" value="Genomic_DNA"/>
</dbReference>
<dbReference type="Pfam" id="PF08713">
    <property type="entry name" value="DNA_alkylation"/>
    <property type="match status" value="1"/>
</dbReference>
<dbReference type="Proteomes" id="UP000514720">
    <property type="component" value="Chromosome"/>
</dbReference>
<dbReference type="KEGG" id="xcl:G4Z02_01950"/>